<organism evidence="1 2">
    <name type="scientific">Dentiscutata erythropus</name>
    <dbReference type="NCBI Taxonomy" id="1348616"/>
    <lineage>
        <taxon>Eukaryota</taxon>
        <taxon>Fungi</taxon>
        <taxon>Fungi incertae sedis</taxon>
        <taxon>Mucoromycota</taxon>
        <taxon>Glomeromycotina</taxon>
        <taxon>Glomeromycetes</taxon>
        <taxon>Diversisporales</taxon>
        <taxon>Gigasporaceae</taxon>
        <taxon>Dentiscutata</taxon>
    </lineage>
</organism>
<dbReference type="AlphaFoldDB" id="A0A9N8WC97"/>
<reference evidence="1" key="1">
    <citation type="submission" date="2021-06" db="EMBL/GenBank/DDBJ databases">
        <authorList>
            <person name="Kallberg Y."/>
            <person name="Tangrot J."/>
            <person name="Rosling A."/>
        </authorList>
    </citation>
    <scope>NUCLEOTIDE SEQUENCE</scope>
    <source>
        <strain evidence="1">MA453B</strain>
    </source>
</reference>
<dbReference type="Proteomes" id="UP000789405">
    <property type="component" value="Unassembled WGS sequence"/>
</dbReference>
<protein>
    <submittedName>
        <fullName evidence="1">10810_t:CDS:1</fullName>
    </submittedName>
</protein>
<comment type="caution">
    <text evidence="1">The sequence shown here is derived from an EMBL/GenBank/DDBJ whole genome shotgun (WGS) entry which is preliminary data.</text>
</comment>
<dbReference type="EMBL" id="CAJVPY010000549">
    <property type="protein sequence ID" value="CAG8479536.1"/>
    <property type="molecule type" value="Genomic_DNA"/>
</dbReference>
<keyword evidence="2" id="KW-1185">Reference proteome</keyword>
<accession>A0A9N8WC97</accession>
<sequence length="94" mass="10648">MSNTEREAIHVVVVHYPSTLGRILEWDVITVLRKALFVHIGKCSAENKPDDKGRDVLCQIARVTIVIQCKNWRHQSSICNLINVLILCTDSKPP</sequence>
<name>A0A9N8WC97_9GLOM</name>
<evidence type="ECO:0000313" key="2">
    <source>
        <dbReference type="Proteomes" id="UP000789405"/>
    </source>
</evidence>
<evidence type="ECO:0000313" key="1">
    <source>
        <dbReference type="EMBL" id="CAG8479536.1"/>
    </source>
</evidence>
<gene>
    <name evidence="1" type="ORF">DERYTH_LOCUS1853</name>
</gene>
<proteinExistence type="predicted"/>